<evidence type="ECO:0000256" key="11">
    <source>
        <dbReference type="NCBIfam" id="TIGR00131"/>
    </source>
</evidence>
<dbReference type="AlphaFoldDB" id="A0AAE3UGJ6"/>
<dbReference type="Pfam" id="PF00288">
    <property type="entry name" value="GHMP_kinases_N"/>
    <property type="match status" value="1"/>
</dbReference>
<proteinExistence type="inferred from homology"/>
<evidence type="ECO:0000256" key="8">
    <source>
        <dbReference type="ARBA" id="ARBA00022842"/>
    </source>
</evidence>
<dbReference type="InterPro" id="IPR000705">
    <property type="entry name" value="Galactokinase"/>
</dbReference>
<dbReference type="FunFam" id="3.30.70.890:FF:000001">
    <property type="entry name" value="Galactokinase"/>
    <property type="match status" value="1"/>
</dbReference>
<evidence type="ECO:0000256" key="1">
    <source>
        <dbReference type="ARBA" id="ARBA00006566"/>
    </source>
</evidence>
<evidence type="ECO:0000256" key="7">
    <source>
        <dbReference type="ARBA" id="ARBA00022840"/>
    </source>
</evidence>
<reference evidence="15" key="1">
    <citation type="submission" date="2023-05" db="EMBL/GenBank/DDBJ databases">
        <authorList>
            <person name="Zhang X."/>
        </authorList>
    </citation>
    <scope>NUCLEOTIDE SEQUENCE</scope>
    <source>
        <strain evidence="15">BD1B2-1</strain>
    </source>
</reference>
<evidence type="ECO:0000256" key="4">
    <source>
        <dbReference type="ARBA" id="ARBA00022723"/>
    </source>
</evidence>
<dbReference type="GO" id="GO:0005524">
    <property type="term" value="F:ATP binding"/>
    <property type="evidence" value="ECO:0007669"/>
    <property type="project" value="UniProtKB-UniRule"/>
</dbReference>
<evidence type="ECO:0000256" key="3">
    <source>
        <dbReference type="ARBA" id="ARBA00022679"/>
    </source>
</evidence>
<evidence type="ECO:0000259" key="13">
    <source>
        <dbReference type="Pfam" id="PF08544"/>
    </source>
</evidence>
<evidence type="ECO:0000313" key="15">
    <source>
        <dbReference type="EMBL" id="MDJ1501648.1"/>
    </source>
</evidence>
<accession>A0AAE3UGJ6</accession>
<dbReference type="InterPro" id="IPR020568">
    <property type="entry name" value="Ribosomal_Su5_D2-typ_SF"/>
</dbReference>
<dbReference type="InterPro" id="IPR036554">
    <property type="entry name" value="GHMP_kinase_C_sf"/>
</dbReference>
<keyword evidence="6" id="KW-0418">Kinase</keyword>
<comment type="caution">
    <text evidence="15">The sequence shown here is derived from an EMBL/GenBank/DDBJ whole genome shotgun (WGS) entry which is preliminary data.</text>
</comment>
<dbReference type="GO" id="GO:0004335">
    <property type="term" value="F:galactokinase activity"/>
    <property type="evidence" value="ECO:0007669"/>
    <property type="project" value="UniProtKB-UniRule"/>
</dbReference>
<dbReference type="SUPFAM" id="SSF55060">
    <property type="entry name" value="GHMP Kinase, C-terminal domain"/>
    <property type="match status" value="1"/>
</dbReference>
<keyword evidence="7" id="KW-0067">ATP-binding</keyword>
<evidence type="ECO:0000313" key="16">
    <source>
        <dbReference type="Proteomes" id="UP001232063"/>
    </source>
</evidence>
<dbReference type="SUPFAM" id="SSF54211">
    <property type="entry name" value="Ribosomal protein S5 domain 2-like"/>
    <property type="match status" value="1"/>
</dbReference>
<dbReference type="Pfam" id="PF08544">
    <property type="entry name" value="GHMP_kinases_C"/>
    <property type="match status" value="1"/>
</dbReference>
<dbReference type="InterPro" id="IPR019539">
    <property type="entry name" value="GalKase_N"/>
</dbReference>
<dbReference type="FunFam" id="3.30.230.10:FF:000017">
    <property type="entry name" value="Galactokinase"/>
    <property type="match status" value="1"/>
</dbReference>
<dbReference type="Proteomes" id="UP001232063">
    <property type="component" value="Unassembled WGS sequence"/>
</dbReference>
<dbReference type="InterPro" id="IPR006203">
    <property type="entry name" value="GHMP_knse_ATP-bd_CS"/>
</dbReference>
<gene>
    <name evidence="15" type="primary">galK</name>
    <name evidence="15" type="ORF">QNI22_13365</name>
</gene>
<dbReference type="GO" id="GO:0006012">
    <property type="term" value="P:galactose metabolic process"/>
    <property type="evidence" value="ECO:0007669"/>
    <property type="project" value="UniProtKB-UniRule"/>
</dbReference>
<sequence>MNIPLHISQIHESRFNQKPLIVRSPGRINLIGEHTDYNNGFVLPAATDKAIYITLSASTDATCHWFAADFSDEFTTTLDVLQPSPKNWPNYLLGIVEQFQKMGHSIPAFNCVVSGDVPAGGGMSSSAALECATGWGLAHLFNIPLDKLTLTRMAQRSENEFVGLQCGIMDMFASAFGKHNEVIRLDCRSLDYEYFPLDLADYQIVLFDTGVKHSLASSEYNTRRQECEAGVALLQTLESDIHSLRDVSEEMLLTHQRKFDPLIFVRCLYVVQENERLLAACEDLKRGDLETFGQRMYGSHNGLRDMYEVSCKELDYLVSFTTTEKSVLGARMMGGGFGGCTINIIKADAVDDLFERIQKAYKIAMGLDLKMYKVSIEDGTSILSV</sequence>
<dbReference type="NCBIfam" id="TIGR00131">
    <property type="entry name" value="gal_kin"/>
    <property type="match status" value="1"/>
</dbReference>
<evidence type="ECO:0000256" key="6">
    <source>
        <dbReference type="ARBA" id="ARBA00022777"/>
    </source>
</evidence>
<dbReference type="Gene3D" id="3.30.70.890">
    <property type="entry name" value="GHMP kinase, C-terminal domain"/>
    <property type="match status" value="1"/>
</dbReference>
<dbReference type="Pfam" id="PF10509">
    <property type="entry name" value="GalKase_gal_bdg"/>
    <property type="match status" value="1"/>
</dbReference>
<dbReference type="EC" id="2.7.1.6" evidence="11"/>
<dbReference type="InterPro" id="IPR006206">
    <property type="entry name" value="Mevalonate/galactokinase"/>
</dbReference>
<keyword evidence="16" id="KW-1185">Reference proteome</keyword>
<dbReference type="InterPro" id="IPR013750">
    <property type="entry name" value="GHMP_kinase_C_dom"/>
</dbReference>
<dbReference type="InterPro" id="IPR019741">
    <property type="entry name" value="Galactokinase_CS"/>
</dbReference>
<keyword evidence="10" id="KW-0119">Carbohydrate metabolism</keyword>
<dbReference type="GO" id="GO:0046872">
    <property type="term" value="F:metal ion binding"/>
    <property type="evidence" value="ECO:0007669"/>
    <property type="project" value="UniProtKB-KW"/>
</dbReference>
<dbReference type="PROSITE" id="PS00106">
    <property type="entry name" value="GALACTOKINASE"/>
    <property type="match status" value="1"/>
</dbReference>
<keyword evidence="3 15" id="KW-0808">Transferase</keyword>
<keyword evidence="2" id="KW-0963">Cytoplasm</keyword>
<dbReference type="PANTHER" id="PTHR10457:SF7">
    <property type="entry name" value="GALACTOKINASE-RELATED"/>
    <property type="match status" value="1"/>
</dbReference>
<comment type="similarity">
    <text evidence="1">Belongs to the GHMP kinase family. GalK subfamily.</text>
</comment>
<dbReference type="Gene3D" id="3.30.230.10">
    <property type="match status" value="1"/>
</dbReference>
<feature type="domain" description="GHMP kinase C-terminal" evidence="13">
    <location>
        <begin position="282"/>
        <end position="362"/>
    </location>
</feature>
<name>A0AAE3UGJ6_9BACT</name>
<dbReference type="PRINTS" id="PR00473">
    <property type="entry name" value="GALCTOKINASE"/>
</dbReference>
<dbReference type="InterPro" id="IPR006204">
    <property type="entry name" value="GHMP_kinase_N_dom"/>
</dbReference>
<keyword evidence="4" id="KW-0479">Metal-binding</keyword>
<evidence type="ECO:0000256" key="2">
    <source>
        <dbReference type="ARBA" id="ARBA00022490"/>
    </source>
</evidence>
<organism evidence="15 16">
    <name type="scientific">Xanthocytophaga agilis</name>
    <dbReference type="NCBI Taxonomy" id="3048010"/>
    <lineage>
        <taxon>Bacteria</taxon>
        <taxon>Pseudomonadati</taxon>
        <taxon>Bacteroidota</taxon>
        <taxon>Cytophagia</taxon>
        <taxon>Cytophagales</taxon>
        <taxon>Rhodocytophagaceae</taxon>
        <taxon>Xanthocytophaga</taxon>
    </lineage>
</organism>
<dbReference type="PANTHER" id="PTHR10457">
    <property type="entry name" value="MEVALONATE KINASE/GALACTOKINASE"/>
    <property type="match status" value="1"/>
</dbReference>
<protein>
    <recommendedName>
        <fullName evidence="11">Galactokinase</fullName>
        <ecNumber evidence="11">2.7.1.6</ecNumber>
    </recommendedName>
</protein>
<feature type="domain" description="Galactokinase N-terminal" evidence="14">
    <location>
        <begin position="11"/>
        <end position="56"/>
    </location>
</feature>
<keyword evidence="9" id="KW-0299">Galactose metabolism</keyword>
<keyword evidence="8" id="KW-0460">Magnesium</keyword>
<feature type="domain" description="GHMP kinase N-terminal" evidence="12">
    <location>
        <begin position="90"/>
        <end position="178"/>
    </location>
</feature>
<evidence type="ECO:0000256" key="5">
    <source>
        <dbReference type="ARBA" id="ARBA00022741"/>
    </source>
</evidence>
<dbReference type="PROSITE" id="PS00627">
    <property type="entry name" value="GHMP_KINASES_ATP"/>
    <property type="match status" value="1"/>
</dbReference>
<dbReference type="PIRSF" id="PIRSF000530">
    <property type="entry name" value="Galactokinase"/>
    <property type="match status" value="1"/>
</dbReference>
<dbReference type="EMBL" id="JASJOU010000004">
    <property type="protein sequence ID" value="MDJ1501648.1"/>
    <property type="molecule type" value="Genomic_DNA"/>
</dbReference>
<keyword evidence="5" id="KW-0547">Nucleotide-binding</keyword>
<dbReference type="InterPro" id="IPR014721">
    <property type="entry name" value="Ribsml_uS5_D2-typ_fold_subgr"/>
</dbReference>
<dbReference type="RefSeq" id="WP_314511202.1">
    <property type="nucleotide sequence ID" value="NZ_JASJOU010000004.1"/>
</dbReference>
<dbReference type="GO" id="GO:0005829">
    <property type="term" value="C:cytosol"/>
    <property type="evidence" value="ECO:0007669"/>
    <property type="project" value="TreeGrafter"/>
</dbReference>
<dbReference type="PRINTS" id="PR00959">
    <property type="entry name" value="MEVGALKINASE"/>
</dbReference>
<evidence type="ECO:0000256" key="9">
    <source>
        <dbReference type="ARBA" id="ARBA00023144"/>
    </source>
</evidence>
<evidence type="ECO:0000259" key="12">
    <source>
        <dbReference type="Pfam" id="PF00288"/>
    </source>
</evidence>
<evidence type="ECO:0000256" key="10">
    <source>
        <dbReference type="ARBA" id="ARBA00023277"/>
    </source>
</evidence>
<evidence type="ECO:0000259" key="14">
    <source>
        <dbReference type="Pfam" id="PF10509"/>
    </source>
</evidence>